<proteinExistence type="predicted"/>
<dbReference type="RefSeq" id="WP_248251772.1">
    <property type="nucleotide sequence ID" value="NZ_JAIWJX010000002.1"/>
</dbReference>
<sequence>MKKKLQNLLPLLSLGFLPVCSLMYDWVNHPGSEVHSLVTTVDRNIPFSAVFIIPYLLWTLYIYGTLIYFYFKDKKTYFKTLFVYIAGLLVCYTVYSLFQTTVPRPLVAGSSFLESLVNRVYKMDAPYNCFPSIHCFSSYLLVRVVRKAPFSTTWNRSMITYFSVIIIVSTLMVKQHVLLDVFAAVLLAETLCFVSERNWSPSVKSKPIPSSTKEISH</sequence>
<keyword evidence="1" id="KW-0812">Transmembrane</keyword>
<evidence type="ECO:0000313" key="3">
    <source>
        <dbReference type="EMBL" id="MCK6256047.1"/>
    </source>
</evidence>
<dbReference type="InterPro" id="IPR026841">
    <property type="entry name" value="Aur1/Ipt1"/>
</dbReference>
<feature type="transmembrane region" description="Helical" evidence="1">
    <location>
        <begin position="81"/>
        <end position="98"/>
    </location>
</feature>
<protein>
    <submittedName>
        <fullName evidence="3">Phosphatase PAP2 family protein</fullName>
    </submittedName>
</protein>
<evidence type="ECO:0000256" key="1">
    <source>
        <dbReference type="SAM" id="Phobius"/>
    </source>
</evidence>
<feature type="transmembrane region" description="Helical" evidence="1">
    <location>
        <begin position="45"/>
        <end position="69"/>
    </location>
</feature>
<dbReference type="GO" id="GO:0016020">
    <property type="term" value="C:membrane"/>
    <property type="evidence" value="ECO:0007669"/>
    <property type="project" value="UniProtKB-SubCell"/>
</dbReference>
<evidence type="ECO:0000259" key="2">
    <source>
        <dbReference type="Pfam" id="PF14378"/>
    </source>
</evidence>
<feature type="transmembrane region" description="Helical" evidence="1">
    <location>
        <begin position="154"/>
        <end position="171"/>
    </location>
</feature>
<dbReference type="Proteomes" id="UP001139011">
    <property type="component" value="Unassembled WGS sequence"/>
</dbReference>
<accession>A0A9X2BEF8</accession>
<dbReference type="EMBL" id="JAIWJX010000002">
    <property type="protein sequence ID" value="MCK6256047.1"/>
    <property type="molecule type" value="Genomic_DNA"/>
</dbReference>
<feature type="transmembrane region" description="Helical" evidence="1">
    <location>
        <begin position="125"/>
        <end position="142"/>
    </location>
</feature>
<dbReference type="SUPFAM" id="SSF48317">
    <property type="entry name" value="Acid phosphatase/Vanadium-dependent haloperoxidase"/>
    <property type="match status" value="1"/>
</dbReference>
<evidence type="ECO:0000313" key="4">
    <source>
        <dbReference type="Proteomes" id="UP001139011"/>
    </source>
</evidence>
<dbReference type="AlphaFoldDB" id="A0A9X2BEF8"/>
<gene>
    <name evidence="3" type="ORF">LCY76_05445</name>
</gene>
<dbReference type="InterPro" id="IPR036938">
    <property type="entry name" value="PAP2/HPO_sf"/>
</dbReference>
<keyword evidence="4" id="KW-1185">Reference proteome</keyword>
<comment type="caution">
    <text evidence="3">The sequence shown here is derived from an EMBL/GenBank/DDBJ whole genome shotgun (WGS) entry which is preliminary data.</text>
</comment>
<dbReference type="Pfam" id="PF14378">
    <property type="entry name" value="PAP2_3"/>
    <property type="match status" value="1"/>
</dbReference>
<keyword evidence="1" id="KW-1133">Transmembrane helix</keyword>
<keyword evidence="1" id="KW-0472">Membrane</keyword>
<organism evidence="3 4">
    <name type="scientific">Fictibacillus marinisediminis</name>
    <dbReference type="NCBI Taxonomy" id="2878389"/>
    <lineage>
        <taxon>Bacteria</taxon>
        <taxon>Bacillati</taxon>
        <taxon>Bacillota</taxon>
        <taxon>Bacilli</taxon>
        <taxon>Bacillales</taxon>
        <taxon>Fictibacillaceae</taxon>
        <taxon>Fictibacillus</taxon>
    </lineage>
</organism>
<feature type="domain" description="Inositolphosphotransferase Aur1/Ipt1" evidence="2">
    <location>
        <begin position="40"/>
        <end position="188"/>
    </location>
</feature>
<name>A0A9X2BEF8_9BACL</name>
<reference evidence="3" key="1">
    <citation type="submission" date="2021-09" db="EMBL/GenBank/DDBJ databases">
        <title>Genome analysis of Fictibacillus sp. KIGAM418 isolated from marine sediment.</title>
        <authorList>
            <person name="Seo M.-J."/>
            <person name="Cho E.-S."/>
            <person name="Hwang C.Y."/>
        </authorList>
    </citation>
    <scope>NUCLEOTIDE SEQUENCE</scope>
    <source>
        <strain evidence="3">KIGAM418</strain>
    </source>
</reference>